<dbReference type="InterPro" id="IPR004117">
    <property type="entry name" value="7tm6_olfct_rcpt"/>
</dbReference>
<gene>
    <name evidence="10" type="ORF">LSTR_LSTR011293</name>
</gene>
<comment type="subcellular location">
    <subcellularLocation>
        <location evidence="9">Cell membrane</location>
        <topology evidence="9">Multi-pass membrane protein</topology>
    </subcellularLocation>
    <subcellularLocation>
        <location evidence="1">Membrane</location>
        <topology evidence="1">Multi-pass membrane protein</topology>
    </subcellularLocation>
</comment>
<keyword evidence="5 9" id="KW-1133">Transmembrane helix</keyword>
<dbReference type="GO" id="GO:0007165">
    <property type="term" value="P:signal transduction"/>
    <property type="evidence" value="ECO:0007669"/>
    <property type="project" value="UniProtKB-KW"/>
</dbReference>
<evidence type="ECO:0000256" key="7">
    <source>
        <dbReference type="ARBA" id="ARBA00023170"/>
    </source>
</evidence>
<feature type="transmembrane region" description="Helical" evidence="9">
    <location>
        <begin position="146"/>
        <end position="173"/>
    </location>
</feature>
<dbReference type="AlphaFoldDB" id="A0A482X592"/>
<evidence type="ECO:0000313" key="10">
    <source>
        <dbReference type="EMBL" id="RZF40776.1"/>
    </source>
</evidence>
<dbReference type="PANTHER" id="PTHR21137:SF42">
    <property type="entry name" value="ODORANT RECEPTOR 83A"/>
    <property type="match status" value="1"/>
</dbReference>
<name>A0A482X592_LAOST</name>
<comment type="caution">
    <text evidence="9">Lacks conserved residue(s) required for the propagation of feature annotation.</text>
</comment>
<feature type="transmembrane region" description="Helical" evidence="9">
    <location>
        <begin position="311"/>
        <end position="334"/>
    </location>
</feature>
<evidence type="ECO:0000256" key="5">
    <source>
        <dbReference type="ARBA" id="ARBA00022989"/>
    </source>
</evidence>
<comment type="caution">
    <text evidence="10">The sequence shown here is derived from an EMBL/GenBank/DDBJ whole genome shotgun (WGS) entry which is preliminary data.</text>
</comment>
<dbReference type="Proteomes" id="UP000291343">
    <property type="component" value="Unassembled WGS sequence"/>
</dbReference>
<reference evidence="10 11" key="1">
    <citation type="journal article" date="2017" name="Gigascience">
        <title>Genome sequence of the small brown planthopper, Laodelphax striatellus.</title>
        <authorList>
            <person name="Zhu J."/>
            <person name="Jiang F."/>
            <person name="Wang X."/>
            <person name="Yang P."/>
            <person name="Bao Y."/>
            <person name="Zhao W."/>
            <person name="Wang W."/>
            <person name="Lu H."/>
            <person name="Wang Q."/>
            <person name="Cui N."/>
            <person name="Li J."/>
            <person name="Chen X."/>
            <person name="Luo L."/>
            <person name="Yu J."/>
            <person name="Kang L."/>
            <person name="Cui F."/>
        </authorList>
    </citation>
    <scope>NUCLEOTIDE SEQUENCE [LARGE SCALE GENOMIC DNA]</scope>
    <source>
        <strain evidence="10">Lst14</strain>
    </source>
</reference>
<evidence type="ECO:0000256" key="6">
    <source>
        <dbReference type="ARBA" id="ARBA00023136"/>
    </source>
</evidence>
<evidence type="ECO:0000256" key="1">
    <source>
        <dbReference type="ARBA" id="ARBA00004141"/>
    </source>
</evidence>
<dbReference type="SMR" id="A0A482X592"/>
<evidence type="ECO:0000256" key="4">
    <source>
        <dbReference type="ARBA" id="ARBA00022725"/>
    </source>
</evidence>
<dbReference type="Pfam" id="PF02949">
    <property type="entry name" value="7tm_6"/>
    <property type="match status" value="1"/>
</dbReference>
<evidence type="ECO:0000256" key="3">
    <source>
        <dbReference type="ARBA" id="ARBA00022692"/>
    </source>
</evidence>
<comment type="similarity">
    <text evidence="9">Belongs to the insect chemoreceptor superfamily. Heteromeric odorant receptor channel (TC 1.A.69) family.</text>
</comment>
<dbReference type="OrthoDB" id="7548151at2759"/>
<evidence type="ECO:0000313" key="11">
    <source>
        <dbReference type="Proteomes" id="UP000291343"/>
    </source>
</evidence>
<dbReference type="EMBL" id="QKKF02017666">
    <property type="protein sequence ID" value="RZF40776.1"/>
    <property type="molecule type" value="Genomic_DNA"/>
</dbReference>
<keyword evidence="7 9" id="KW-0675">Receptor</keyword>
<proteinExistence type="inferred from homology"/>
<dbReference type="GO" id="GO:0004984">
    <property type="term" value="F:olfactory receptor activity"/>
    <property type="evidence" value="ECO:0007669"/>
    <property type="project" value="InterPro"/>
</dbReference>
<keyword evidence="11" id="KW-1185">Reference proteome</keyword>
<dbReference type="GO" id="GO:0005886">
    <property type="term" value="C:plasma membrane"/>
    <property type="evidence" value="ECO:0007669"/>
    <property type="project" value="UniProtKB-SubCell"/>
</dbReference>
<feature type="transmembrane region" description="Helical" evidence="9">
    <location>
        <begin position="46"/>
        <end position="71"/>
    </location>
</feature>
<accession>A0A482X592</accession>
<keyword evidence="4 9" id="KW-0552">Olfaction</keyword>
<dbReference type="GO" id="GO:0005549">
    <property type="term" value="F:odorant binding"/>
    <property type="evidence" value="ECO:0007669"/>
    <property type="project" value="InterPro"/>
</dbReference>
<feature type="transmembrane region" description="Helical" evidence="9">
    <location>
        <begin position="206"/>
        <end position="232"/>
    </location>
</feature>
<keyword evidence="2 9" id="KW-0716">Sensory transduction</keyword>
<keyword evidence="3 9" id="KW-0812">Transmembrane</keyword>
<keyword evidence="8 9" id="KW-0807">Transducer</keyword>
<dbReference type="FunCoup" id="A0A482X592">
    <property type="interactions" value="74"/>
</dbReference>
<keyword evidence="6 9" id="KW-0472">Membrane</keyword>
<dbReference type="InParanoid" id="A0A482X592"/>
<feature type="transmembrane region" description="Helical" evidence="9">
    <location>
        <begin position="77"/>
        <end position="98"/>
    </location>
</feature>
<feature type="transmembrane region" description="Helical" evidence="9">
    <location>
        <begin position="346"/>
        <end position="370"/>
    </location>
</feature>
<dbReference type="PANTHER" id="PTHR21137">
    <property type="entry name" value="ODORANT RECEPTOR"/>
    <property type="match status" value="1"/>
</dbReference>
<evidence type="ECO:0000256" key="9">
    <source>
        <dbReference type="RuleBase" id="RU351113"/>
    </source>
</evidence>
<evidence type="ECO:0000256" key="8">
    <source>
        <dbReference type="ARBA" id="ARBA00023224"/>
    </source>
</evidence>
<sequence>MSKDDDMTNEAEETEFENVINGLERANIKFYQISLLLLYPSGFWKYYNYTALVLLEIATFYFLFTGVITIYSQVNNIFVVFEIANAFMIRLAVFINLADFHFVRKKRILWYKLLSYCKDEFYEYDCESVKKEMARLRLLCRNNMRWFFMISVPALLINFFFIFVVIPITRYIIGEEQLTDDPAYNVFLPLPWWSMFSTRTTTGFTIQYLLMLFVGFNLLTIFIIYVSTGFYFMMELVVQFKILCFALTKHEERIEIHKAGLRERNLEQSGLLLSTKDAQKYDENAIPTEVLIQSILHHLKIREFFNMFQEFSSFFFGLVLSVNMLVIVALSVILTKMDSLWTIEGLKFISIFFFEILHIFCFTYFGSMLVEESHNVKRSLYSIHWYGFNSNQKKILNIFQIQSASKFLLSASGIYDIDLNTFLQVMQTAYSVFNVFSNMKT</sequence>
<protein>
    <recommendedName>
        <fullName evidence="9">Odorant receptor</fullName>
    </recommendedName>
</protein>
<evidence type="ECO:0000256" key="2">
    <source>
        <dbReference type="ARBA" id="ARBA00022606"/>
    </source>
</evidence>
<organism evidence="10 11">
    <name type="scientific">Laodelphax striatellus</name>
    <name type="common">Small brown planthopper</name>
    <name type="synonym">Delphax striatella</name>
    <dbReference type="NCBI Taxonomy" id="195883"/>
    <lineage>
        <taxon>Eukaryota</taxon>
        <taxon>Metazoa</taxon>
        <taxon>Ecdysozoa</taxon>
        <taxon>Arthropoda</taxon>
        <taxon>Hexapoda</taxon>
        <taxon>Insecta</taxon>
        <taxon>Pterygota</taxon>
        <taxon>Neoptera</taxon>
        <taxon>Paraneoptera</taxon>
        <taxon>Hemiptera</taxon>
        <taxon>Auchenorrhyncha</taxon>
        <taxon>Fulgoroidea</taxon>
        <taxon>Delphacidae</taxon>
        <taxon>Criomorphinae</taxon>
        <taxon>Laodelphax</taxon>
    </lineage>
</organism>